<dbReference type="EMBL" id="JAGHQL010000358">
    <property type="protein sequence ID" value="KAH0533766.1"/>
    <property type="molecule type" value="Genomic_DNA"/>
</dbReference>
<name>A0A9P8HYJ2_9PEZI</name>
<evidence type="ECO:0000313" key="3">
    <source>
        <dbReference type="Proteomes" id="UP000698800"/>
    </source>
</evidence>
<sequence length="108" mass="11829">IHRVLVAPEATRVAVDIAFDHGERVGCRVEISVCVAADGGFGIVRDIIEVDREHVKNGFGRTRRNGVVLDGAPGQRRGGGDEREEESGRAKNLGRTELHFGWEAEIRV</sequence>
<reference evidence="2" key="1">
    <citation type="submission" date="2021-03" db="EMBL/GenBank/DDBJ databases">
        <title>Comparative genomics and phylogenomic investigation of the class Geoglossomycetes provide insights into ecological specialization and systematics.</title>
        <authorList>
            <person name="Melie T."/>
            <person name="Pirro S."/>
            <person name="Miller A.N."/>
            <person name="Quandt A."/>
        </authorList>
    </citation>
    <scope>NUCLEOTIDE SEQUENCE</scope>
    <source>
        <strain evidence="2">GBOQ0MN5Z8</strain>
    </source>
</reference>
<organism evidence="2 3">
    <name type="scientific">Glutinoglossum americanum</name>
    <dbReference type="NCBI Taxonomy" id="1670608"/>
    <lineage>
        <taxon>Eukaryota</taxon>
        <taxon>Fungi</taxon>
        <taxon>Dikarya</taxon>
        <taxon>Ascomycota</taxon>
        <taxon>Pezizomycotina</taxon>
        <taxon>Geoglossomycetes</taxon>
        <taxon>Geoglossales</taxon>
        <taxon>Geoglossaceae</taxon>
        <taxon>Glutinoglossum</taxon>
    </lineage>
</organism>
<feature type="compositionally biased region" description="Basic and acidic residues" evidence="1">
    <location>
        <begin position="78"/>
        <end position="92"/>
    </location>
</feature>
<evidence type="ECO:0000313" key="2">
    <source>
        <dbReference type="EMBL" id="KAH0533766.1"/>
    </source>
</evidence>
<accession>A0A9P8HYJ2</accession>
<evidence type="ECO:0000256" key="1">
    <source>
        <dbReference type="SAM" id="MobiDB-lite"/>
    </source>
</evidence>
<dbReference type="AlphaFoldDB" id="A0A9P8HYJ2"/>
<gene>
    <name evidence="2" type="ORF">FGG08_007566</name>
</gene>
<proteinExistence type="predicted"/>
<keyword evidence="3" id="KW-1185">Reference proteome</keyword>
<dbReference type="Proteomes" id="UP000698800">
    <property type="component" value="Unassembled WGS sequence"/>
</dbReference>
<comment type="caution">
    <text evidence="2">The sequence shown here is derived from an EMBL/GenBank/DDBJ whole genome shotgun (WGS) entry which is preliminary data.</text>
</comment>
<protein>
    <submittedName>
        <fullName evidence="2">Uncharacterized protein</fullName>
    </submittedName>
</protein>
<feature type="non-terminal residue" evidence="2">
    <location>
        <position position="1"/>
    </location>
</feature>
<feature type="region of interest" description="Disordered" evidence="1">
    <location>
        <begin position="66"/>
        <end position="92"/>
    </location>
</feature>